<proteinExistence type="predicted"/>
<dbReference type="AlphaFoldDB" id="A0ABD1MJY5"/>
<organism evidence="2 3">
    <name type="scientific">Flemingia macrophylla</name>
    <dbReference type="NCBI Taxonomy" id="520843"/>
    <lineage>
        <taxon>Eukaryota</taxon>
        <taxon>Viridiplantae</taxon>
        <taxon>Streptophyta</taxon>
        <taxon>Embryophyta</taxon>
        <taxon>Tracheophyta</taxon>
        <taxon>Spermatophyta</taxon>
        <taxon>Magnoliopsida</taxon>
        <taxon>eudicotyledons</taxon>
        <taxon>Gunneridae</taxon>
        <taxon>Pentapetalae</taxon>
        <taxon>rosids</taxon>
        <taxon>fabids</taxon>
        <taxon>Fabales</taxon>
        <taxon>Fabaceae</taxon>
        <taxon>Papilionoideae</taxon>
        <taxon>50 kb inversion clade</taxon>
        <taxon>NPAAA clade</taxon>
        <taxon>indigoferoid/millettioid clade</taxon>
        <taxon>Phaseoleae</taxon>
        <taxon>Flemingia</taxon>
    </lineage>
</organism>
<dbReference type="Pfam" id="PF25598">
    <property type="entry name" value="ARM_PUB"/>
    <property type="match status" value="1"/>
</dbReference>
<reference evidence="2 3" key="1">
    <citation type="submission" date="2024-08" db="EMBL/GenBank/DDBJ databases">
        <title>Insights into the chromosomal genome structure of Flemingia macrophylla.</title>
        <authorList>
            <person name="Ding Y."/>
            <person name="Zhao Y."/>
            <person name="Bi W."/>
            <person name="Wu M."/>
            <person name="Zhao G."/>
            <person name="Gong Y."/>
            <person name="Li W."/>
            <person name="Zhang P."/>
        </authorList>
    </citation>
    <scope>NUCLEOTIDE SEQUENCE [LARGE SCALE GENOMIC DNA]</scope>
    <source>
        <strain evidence="2">DYQJB</strain>
        <tissue evidence="2">Leaf</tissue>
    </source>
</reference>
<accession>A0ABD1MJY5</accession>
<evidence type="ECO:0000313" key="3">
    <source>
        <dbReference type="Proteomes" id="UP001603857"/>
    </source>
</evidence>
<evidence type="ECO:0000259" key="1">
    <source>
        <dbReference type="Pfam" id="PF25598"/>
    </source>
</evidence>
<feature type="domain" description="U-box" evidence="1">
    <location>
        <begin position="2"/>
        <end position="44"/>
    </location>
</feature>
<protein>
    <recommendedName>
        <fullName evidence="1">U-box domain-containing protein</fullName>
    </recommendedName>
</protein>
<dbReference type="Proteomes" id="UP001603857">
    <property type="component" value="Unassembled WGS sequence"/>
</dbReference>
<sequence>MRLKFIELRTVSLMLEIMVDSERSTCEKALGVFEWLCCCEEGRRLVGYAHEIKEKATQLLKWNEIPQFC</sequence>
<evidence type="ECO:0000313" key="2">
    <source>
        <dbReference type="EMBL" id="KAL2336126.1"/>
    </source>
</evidence>
<comment type="caution">
    <text evidence="2">The sequence shown here is derived from an EMBL/GenBank/DDBJ whole genome shotgun (WGS) entry which is preliminary data.</text>
</comment>
<dbReference type="EMBL" id="JBGMDY010000004">
    <property type="protein sequence ID" value="KAL2336126.1"/>
    <property type="molecule type" value="Genomic_DNA"/>
</dbReference>
<keyword evidence="3" id="KW-1185">Reference proteome</keyword>
<gene>
    <name evidence="2" type="ORF">Fmac_010572</name>
</gene>
<dbReference type="InterPro" id="IPR058678">
    <property type="entry name" value="ARM_PUB"/>
</dbReference>
<name>A0ABD1MJY5_9FABA</name>